<dbReference type="eggNOG" id="arCOG01191">
    <property type="taxonomic scope" value="Archaea"/>
</dbReference>
<dbReference type="AlphaFoldDB" id="H6Q7U1"/>
<gene>
    <name evidence="2" type="ordered locus">Pogu_0495</name>
</gene>
<feature type="domain" description="HEPN" evidence="1">
    <location>
        <begin position="8"/>
        <end position="121"/>
    </location>
</feature>
<dbReference type="Gene3D" id="1.20.120.330">
    <property type="entry name" value="Nucleotidyltransferases domain 2"/>
    <property type="match status" value="1"/>
</dbReference>
<dbReference type="KEGG" id="pog:Pogu_0495"/>
<dbReference type="PROSITE" id="PS50910">
    <property type="entry name" value="HEPN"/>
    <property type="match status" value="1"/>
</dbReference>
<dbReference type="HOGENOM" id="CLU_123170_2_1_2"/>
<accession>H6Q7U1</accession>
<proteinExistence type="predicted"/>
<dbReference type="SMART" id="SM00748">
    <property type="entry name" value="HEPN"/>
    <property type="match status" value="1"/>
</dbReference>
<reference evidence="2 3" key="1">
    <citation type="journal article" date="2012" name="Stand. Genomic Sci.">
        <title>Complete genome sequence of Pyrobaculum oguniense.</title>
        <authorList>
            <person name="Bernick D.L."/>
            <person name="Karplus K."/>
            <person name="Lui L.M."/>
            <person name="Coker J.K."/>
            <person name="Murphy J.N."/>
            <person name="Chan P.P."/>
            <person name="Cozen A.E."/>
            <person name="Lowe T.M."/>
        </authorList>
    </citation>
    <scope>NUCLEOTIDE SEQUENCE [LARGE SCALE GENOMIC DNA]</scope>
    <source>
        <strain evidence="2 3">TE7</strain>
    </source>
</reference>
<dbReference type="STRING" id="698757.Pogu_0495"/>
<name>H6Q7U1_PYROT</name>
<protein>
    <submittedName>
        <fullName evidence="2">Conserved protein related to C-terminal domain of eukaryotic chaperone, SACSIN</fullName>
    </submittedName>
</protein>
<dbReference type="Pfam" id="PF05168">
    <property type="entry name" value="HEPN"/>
    <property type="match status" value="1"/>
</dbReference>
<dbReference type="Proteomes" id="UP000009062">
    <property type="component" value="Chromosome"/>
</dbReference>
<keyword evidence="3" id="KW-1185">Reference proteome</keyword>
<dbReference type="InterPro" id="IPR007842">
    <property type="entry name" value="HEPN_dom"/>
</dbReference>
<dbReference type="SUPFAM" id="SSF81593">
    <property type="entry name" value="Nucleotidyltransferase substrate binding subunit/domain"/>
    <property type="match status" value="1"/>
</dbReference>
<organism evidence="2 3">
    <name type="scientific">Pyrobaculum oguniense (strain DSM 13380 / JCM 10595 / TE7)</name>
    <dbReference type="NCBI Taxonomy" id="698757"/>
    <lineage>
        <taxon>Archaea</taxon>
        <taxon>Thermoproteota</taxon>
        <taxon>Thermoprotei</taxon>
        <taxon>Thermoproteales</taxon>
        <taxon>Thermoproteaceae</taxon>
        <taxon>Pyrobaculum</taxon>
    </lineage>
</organism>
<evidence type="ECO:0000313" key="2">
    <source>
        <dbReference type="EMBL" id="AFA38522.1"/>
    </source>
</evidence>
<evidence type="ECO:0000259" key="1">
    <source>
        <dbReference type="PROSITE" id="PS50910"/>
    </source>
</evidence>
<evidence type="ECO:0000313" key="3">
    <source>
        <dbReference type="Proteomes" id="UP000009062"/>
    </source>
</evidence>
<sequence>MREFDRWYRQAVRNLEAARSDLASGFYEWACFKAQQAAELAVKALLRARGVPRGGHSVLKLLEIAEAELGLRVPQELKEAAAELDNMYIPPRYPDAFAEGSPYEFFTKAMAERAMANAERILRWAAEAWSAGR</sequence>
<dbReference type="EMBL" id="CP003316">
    <property type="protein sequence ID" value="AFA38522.1"/>
    <property type="molecule type" value="Genomic_DNA"/>
</dbReference>